<dbReference type="Proteomes" id="UP000824596">
    <property type="component" value="Unassembled WGS sequence"/>
</dbReference>
<feature type="signal peptide" evidence="4">
    <location>
        <begin position="1"/>
        <end position="20"/>
    </location>
</feature>
<gene>
    <name evidence="5" type="ORF">HRG_01045</name>
</gene>
<dbReference type="RefSeq" id="XP_044725916.1">
    <property type="nucleotide sequence ID" value="XM_044859516.1"/>
</dbReference>
<dbReference type="GeneID" id="68350174"/>
<organism evidence="5 6">
    <name type="scientific">Hirsutella rhossiliensis</name>
    <dbReference type="NCBI Taxonomy" id="111463"/>
    <lineage>
        <taxon>Eukaryota</taxon>
        <taxon>Fungi</taxon>
        <taxon>Dikarya</taxon>
        <taxon>Ascomycota</taxon>
        <taxon>Pezizomycotina</taxon>
        <taxon>Sordariomycetes</taxon>
        <taxon>Hypocreomycetidae</taxon>
        <taxon>Hypocreales</taxon>
        <taxon>Ophiocordycipitaceae</taxon>
        <taxon>Hirsutella</taxon>
    </lineage>
</organism>
<evidence type="ECO:0000256" key="2">
    <source>
        <dbReference type="ARBA" id="ARBA00023157"/>
    </source>
</evidence>
<keyword evidence="1" id="KW-0378">Hydrolase</keyword>
<evidence type="ECO:0000256" key="3">
    <source>
        <dbReference type="SAM" id="MobiDB-lite"/>
    </source>
</evidence>
<feature type="region of interest" description="Disordered" evidence="3">
    <location>
        <begin position="233"/>
        <end position="278"/>
    </location>
</feature>
<dbReference type="SUPFAM" id="SSF53474">
    <property type="entry name" value="alpha/beta-Hydrolases"/>
    <property type="match status" value="1"/>
</dbReference>
<dbReference type="Gene3D" id="3.40.50.1820">
    <property type="entry name" value="alpha/beta hydrolase"/>
    <property type="match status" value="1"/>
</dbReference>
<keyword evidence="6" id="KW-1185">Reference proteome</keyword>
<dbReference type="InterPro" id="IPR029058">
    <property type="entry name" value="AB_hydrolase_fold"/>
</dbReference>
<evidence type="ECO:0000313" key="6">
    <source>
        <dbReference type="Proteomes" id="UP000824596"/>
    </source>
</evidence>
<keyword evidence="4" id="KW-0732">Signal</keyword>
<evidence type="ECO:0000256" key="1">
    <source>
        <dbReference type="ARBA" id="ARBA00022801"/>
    </source>
</evidence>
<evidence type="ECO:0000256" key="4">
    <source>
        <dbReference type="SAM" id="SignalP"/>
    </source>
</evidence>
<dbReference type="PANTHER" id="PTHR33630:SF9">
    <property type="entry name" value="CUTINASE 4"/>
    <property type="match status" value="1"/>
</dbReference>
<dbReference type="AlphaFoldDB" id="A0A9P8SMB8"/>
<comment type="caution">
    <text evidence="5">The sequence shown here is derived from an EMBL/GenBank/DDBJ whole genome shotgun (WGS) entry which is preliminary data.</text>
</comment>
<keyword evidence="2" id="KW-1015">Disulfide bond</keyword>
<dbReference type="SMART" id="SM01110">
    <property type="entry name" value="Cutinase"/>
    <property type="match status" value="1"/>
</dbReference>
<evidence type="ECO:0000313" key="5">
    <source>
        <dbReference type="EMBL" id="KAH0968403.1"/>
    </source>
</evidence>
<reference evidence="5" key="1">
    <citation type="submission" date="2021-09" db="EMBL/GenBank/DDBJ databases">
        <title>A high-quality genome of the endoparasitic fungus Hirsutella rhossiliensis with a comparison of Hirsutella genomes reveals transposable elements contributing to genome size variation.</title>
        <authorList>
            <person name="Lin R."/>
            <person name="Jiao Y."/>
            <person name="Sun X."/>
            <person name="Ling J."/>
            <person name="Xie B."/>
            <person name="Cheng X."/>
        </authorList>
    </citation>
    <scope>NUCLEOTIDE SEQUENCE</scope>
    <source>
        <strain evidence="5">HR02</strain>
    </source>
</reference>
<protein>
    <submittedName>
        <fullName evidence="5">Cutinase domain-containing protein</fullName>
    </submittedName>
</protein>
<sequence length="311" mass="31228">MRGNVASTLALMAGVAAAAAHNSSSTCAAGLYLIVARGTSELKGAGISGPLADRVAEHIKGSTVVPLDYPATLTNPIYDDSVGDGVDALQEAVHNYTQSCPDAKVALMGYSQGAQLTTDALCGGTGAGFESAKPLSADLIRKNIVAIVLFGDPSHVINTRYDKGTSVKNGVFERNNATVRVCETYSDRMVSYCDTGDVFCDNGQDKKVHSSYIKRYGDDALKFIVDRYNKAAKSTGGTNLTSSSTASGGTATAAPTASSTGSTGASGGSSAATPAATGAGGGNTSAASGLVAGGSVYLALSLVMAAALQAL</sequence>
<name>A0A9P8SMB8_9HYPO</name>
<dbReference type="EMBL" id="JAIZPD010000001">
    <property type="protein sequence ID" value="KAH0968403.1"/>
    <property type="molecule type" value="Genomic_DNA"/>
</dbReference>
<dbReference type="GO" id="GO:0052689">
    <property type="term" value="F:carboxylic ester hydrolase activity"/>
    <property type="evidence" value="ECO:0007669"/>
    <property type="project" value="UniProtKB-ARBA"/>
</dbReference>
<dbReference type="InterPro" id="IPR000675">
    <property type="entry name" value="Cutinase/axe"/>
</dbReference>
<dbReference type="OrthoDB" id="2586582at2759"/>
<feature type="compositionally biased region" description="Low complexity" evidence="3">
    <location>
        <begin position="234"/>
        <end position="277"/>
    </location>
</feature>
<dbReference type="Pfam" id="PF01083">
    <property type="entry name" value="Cutinase"/>
    <property type="match status" value="1"/>
</dbReference>
<feature type="chain" id="PRO_5040388212" evidence="4">
    <location>
        <begin position="21"/>
        <end position="311"/>
    </location>
</feature>
<accession>A0A9P8SMB8</accession>
<dbReference type="PANTHER" id="PTHR33630">
    <property type="entry name" value="CUTINASE RV1984C-RELATED-RELATED"/>
    <property type="match status" value="1"/>
</dbReference>
<proteinExistence type="predicted"/>